<evidence type="ECO:0000313" key="4">
    <source>
        <dbReference type="Proteomes" id="UP000199800"/>
    </source>
</evidence>
<dbReference type="PROSITE" id="PS51831">
    <property type="entry name" value="HD"/>
    <property type="match status" value="1"/>
</dbReference>
<dbReference type="Proteomes" id="UP000199800">
    <property type="component" value="Unassembled WGS sequence"/>
</dbReference>
<dbReference type="RefSeq" id="WP_092478615.1">
    <property type="nucleotide sequence ID" value="NZ_FOHN01000024.1"/>
</dbReference>
<dbReference type="PROSITE" id="PS51832">
    <property type="entry name" value="HD_GYP"/>
    <property type="match status" value="1"/>
</dbReference>
<keyword evidence="4" id="KW-1185">Reference proteome</keyword>
<organism evidence="3 4">
    <name type="scientific">[Clostridium] polysaccharolyticum</name>
    <dbReference type="NCBI Taxonomy" id="29364"/>
    <lineage>
        <taxon>Bacteria</taxon>
        <taxon>Bacillati</taxon>
        <taxon>Bacillota</taxon>
        <taxon>Clostridia</taxon>
        <taxon>Lachnospirales</taxon>
        <taxon>Lachnospiraceae</taxon>
    </lineage>
</organism>
<dbReference type="OrthoDB" id="9804747at2"/>
<dbReference type="STRING" id="29364.SAMN04487772_12430"/>
<reference evidence="3 4" key="1">
    <citation type="submission" date="2016-10" db="EMBL/GenBank/DDBJ databases">
        <authorList>
            <person name="de Groot N.N."/>
        </authorList>
    </citation>
    <scope>NUCLEOTIDE SEQUENCE [LARGE SCALE GENOMIC DNA]</scope>
    <source>
        <strain evidence="3 4">DSM 1801</strain>
    </source>
</reference>
<sequence length="359" mass="40651">MKTKRILTSRAKPGMVIAEDVYTYNNQLIIAKDTMLTNRAITRLKFYSITDIKIHVDVVNMGPIETKISFTEEIKQTSEYQEFADKHSETVSTLKDSLFSFVNKATSKLDLDALSAAIEELISASRNGTHVFHMLQCMRDLDDITYVHSVNVALICYTIGTWLHYNESDLHSLLMCGLLHDIGKLLVPHEIIQKPTALTAAEYKVIKTHSYKGYDIMKDQPIDMRIKLCALMHHERCDGSGYPNQLKGDEIIEFAKIVAIADTYDAMTSARAYRAPMCPFEVINIFETEGLHKYDPHILLTFLHEMAETYIHSNVILNNGQEGKVVMINSNSLSKPIVSVGNEFHDLSKETFLSIARIV</sequence>
<feature type="domain" description="HD" evidence="1">
    <location>
        <begin position="145"/>
        <end position="267"/>
    </location>
</feature>
<evidence type="ECO:0000259" key="2">
    <source>
        <dbReference type="PROSITE" id="PS51832"/>
    </source>
</evidence>
<name>A0A1I0EUI4_9FIRM</name>
<dbReference type="EMBL" id="FOHN01000024">
    <property type="protein sequence ID" value="SET48265.1"/>
    <property type="molecule type" value="Genomic_DNA"/>
</dbReference>
<dbReference type="PANTHER" id="PTHR43155">
    <property type="entry name" value="CYCLIC DI-GMP PHOSPHODIESTERASE PA4108-RELATED"/>
    <property type="match status" value="1"/>
</dbReference>
<evidence type="ECO:0000259" key="1">
    <source>
        <dbReference type="PROSITE" id="PS51831"/>
    </source>
</evidence>
<evidence type="ECO:0000313" key="3">
    <source>
        <dbReference type="EMBL" id="SET48265.1"/>
    </source>
</evidence>
<dbReference type="Gene3D" id="1.10.3210.10">
    <property type="entry name" value="Hypothetical protein af1432"/>
    <property type="match status" value="1"/>
</dbReference>
<accession>A0A1I0EUI4</accession>
<dbReference type="SUPFAM" id="SSF109604">
    <property type="entry name" value="HD-domain/PDEase-like"/>
    <property type="match status" value="1"/>
</dbReference>
<dbReference type="AlphaFoldDB" id="A0A1I0EUI4"/>
<dbReference type="PANTHER" id="PTHR43155:SF2">
    <property type="entry name" value="CYCLIC DI-GMP PHOSPHODIESTERASE PA4108"/>
    <property type="match status" value="1"/>
</dbReference>
<dbReference type="SMART" id="SM00471">
    <property type="entry name" value="HDc"/>
    <property type="match status" value="1"/>
</dbReference>
<protein>
    <submittedName>
        <fullName evidence="3">HD-GYP domain, c-di-GMP phosphodiesterase class II (Or its inactivated variant)</fullName>
    </submittedName>
</protein>
<proteinExistence type="predicted"/>
<dbReference type="Pfam" id="PF13487">
    <property type="entry name" value="HD_5"/>
    <property type="match status" value="1"/>
</dbReference>
<dbReference type="InterPro" id="IPR037522">
    <property type="entry name" value="HD_GYP_dom"/>
</dbReference>
<dbReference type="InterPro" id="IPR006674">
    <property type="entry name" value="HD_domain"/>
</dbReference>
<feature type="domain" description="HD-GYP" evidence="2">
    <location>
        <begin position="123"/>
        <end position="318"/>
    </location>
</feature>
<dbReference type="InterPro" id="IPR003607">
    <property type="entry name" value="HD/PDEase_dom"/>
</dbReference>
<dbReference type="CDD" id="cd00077">
    <property type="entry name" value="HDc"/>
    <property type="match status" value="1"/>
</dbReference>
<gene>
    <name evidence="3" type="ORF">SAMN04487772_12430</name>
</gene>